<proteinExistence type="predicted"/>
<dbReference type="AlphaFoldDB" id="A0A0A9FI91"/>
<reference evidence="1" key="1">
    <citation type="submission" date="2014-09" db="EMBL/GenBank/DDBJ databases">
        <authorList>
            <person name="Magalhaes I.L.F."/>
            <person name="Oliveira U."/>
            <person name="Santos F.R."/>
            <person name="Vidigal T.H.D.A."/>
            <person name="Brescovit A.D."/>
            <person name="Santos A.J."/>
        </authorList>
    </citation>
    <scope>NUCLEOTIDE SEQUENCE</scope>
    <source>
        <tissue evidence="1">Shoot tissue taken approximately 20 cm above the soil surface</tissue>
    </source>
</reference>
<name>A0A0A9FI91_ARUDO</name>
<reference evidence="1" key="2">
    <citation type="journal article" date="2015" name="Data Brief">
        <title>Shoot transcriptome of the giant reed, Arundo donax.</title>
        <authorList>
            <person name="Barrero R.A."/>
            <person name="Guerrero F.D."/>
            <person name="Moolhuijzen P."/>
            <person name="Goolsby J.A."/>
            <person name="Tidwell J."/>
            <person name="Bellgard S.E."/>
            <person name="Bellgard M.I."/>
        </authorList>
    </citation>
    <scope>NUCLEOTIDE SEQUENCE</scope>
    <source>
        <tissue evidence="1">Shoot tissue taken approximately 20 cm above the soil surface</tissue>
    </source>
</reference>
<sequence>MGFPFQLNRHNTIGREIGICNRATCLLHWSNSWGAPECYIWERNGNDYLDICLEKWDDSCCPAITAWIHIVKYAVSSGLCFLCWGSCPF</sequence>
<accession>A0A0A9FI91</accession>
<protein>
    <submittedName>
        <fullName evidence="1">Uncharacterized protein</fullName>
    </submittedName>
</protein>
<organism evidence="1">
    <name type="scientific">Arundo donax</name>
    <name type="common">Giant reed</name>
    <name type="synonym">Donax arundinaceus</name>
    <dbReference type="NCBI Taxonomy" id="35708"/>
    <lineage>
        <taxon>Eukaryota</taxon>
        <taxon>Viridiplantae</taxon>
        <taxon>Streptophyta</taxon>
        <taxon>Embryophyta</taxon>
        <taxon>Tracheophyta</taxon>
        <taxon>Spermatophyta</taxon>
        <taxon>Magnoliopsida</taxon>
        <taxon>Liliopsida</taxon>
        <taxon>Poales</taxon>
        <taxon>Poaceae</taxon>
        <taxon>PACMAD clade</taxon>
        <taxon>Arundinoideae</taxon>
        <taxon>Arundineae</taxon>
        <taxon>Arundo</taxon>
    </lineage>
</organism>
<dbReference type="EMBL" id="GBRH01185156">
    <property type="protein sequence ID" value="JAE12740.1"/>
    <property type="molecule type" value="Transcribed_RNA"/>
</dbReference>
<evidence type="ECO:0000313" key="1">
    <source>
        <dbReference type="EMBL" id="JAE12740.1"/>
    </source>
</evidence>